<evidence type="ECO:0000259" key="12">
    <source>
        <dbReference type="PROSITE" id="PS50106"/>
    </source>
</evidence>
<comment type="subcellular location">
    <subcellularLocation>
        <location evidence="2">Membrane</location>
        <topology evidence="2">Multi-pass membrane protein</topology>
    </subcellularLocation>
</comment>
<feature type="transmembrane region" description="Helical" evidence="11">
    <location>
        <begin position="126"/>
        <end position="148"/>
    </location>
</feature>
<feature type="transmembrane region" description="Helical" evidence="11">
    <location>
        <begin position="350"/>
        <end position="370"/>
    </location>
</feature>
<dbReference type="SUPFAM" id="SSF50156">
    <property type="entry name" value="PDZ domain-like"/>
    <property type="match status" value="1"/>
</dbReference>
<name>A0A917BNH4_9MICO</name>
<dbReference type="RefSeq" id="WP_188429879.1">
    <property type="nucleotide sequence ID" value="NZ_BAABKH010000001.1"/>
</dbReference>
<dbReference type="Gene3D" id="2.30.42.10">
    <property type="match status" value="1"/>
</dbReference>
<dbReference type="Proteomes" id="UP000605670">
    <property type="component" value="Unassembled WGS sequence"/>
</dbReference>
<dbReference type="GO" id="GO:0016020">
    <property type="term" value="C:membrane"/>
    <property type="evidence" value="ECO:0007669"/>
    <property type="project" value="UniProtKB-SubCell"/>
</dbReference>
<keyword evidence="6" id="KW-0378">Hydrolase</keyword>
<dbReference type="GO" id="GO:0006508">
    <property type="term" value="P:proteolysis"/>
    <property type="evidence" value="ECO:0007669"/>
    <property type="project" value="UniProtKB-KW"/>
</dbReference>
<evidence type="ECO:0000313" key="14">
    <source>
        <dbReference type="Proteomes" id="UP000605670"/>
    </source>
</evidence>
<dbReference type="GO" id="GO:0004222">
    <property type="term" value="F:metalloendopeptidase activity"/>
    <property type="evidence" value="ECO:0007669"/>
    <property type="project" value="InterPro"/>
</dbReference>
<feature type="transmembrane region" description="Helical" evidence="11">
    <location>
        <begin position="412"/>
        <end position="430"/>
    </location>
</feature>
<keyword evidence="7" id="KW-0862">Zinc</keyword>
<dbReference type="PANTHER" id="PTHR42837:SF2">
    <property type="entry name" value="MEMBRANE METALLOPROTEASE ARASP2, CHLOROPLASTIC-RELATED"/>
    <property type="match status" value="1"/>
</dbReference>
<dbReference type="InterPro" id="IPR036034">
    <property type="entry name" value="PDZ_sf"/>
</dbReference>
<reference evidence="13" key="2">
    <citation type="submission" date="2020-09" db="EMBL/GenBank/DDBJ databases">
        <authorList>
            <person name="Sun Q."/>
            <person name="Zhou Y."/>
        </authorList>
    </citation>
    <scope>NUCLEOTIDE SEQUENCE</scope>
    <source>
        <strain evidence="13">CGMCC 1.12160</strain>
    </source>
</reference>
<keyword evidence="9" id="KW-0482">Metalloprotease</keyword>
<keyword evidence="14" id="KW-1185">Reference proteome</keyword>
<comment type="caution">
    <text evidence="13">The sequence shown here is derived from an EMBL/GenBank/DDBJ whole genome shotgun (WGS) entry which is preliminary data.</text>
</comment>
<organism evidence="13 14">
    <name type="scientific">Ornithinimicrobium tianjinense</name>
    <dbReference type="NCBI Taxonomy" id="1195761"/>
    <lineage>
        <taxon>Bacteria</taxon>
        <taxon>Bacillati</taxon>
        <taxon>Actinomycetota</taxon>
        <taxon>Actinomycetes</taxon>
        <taxon>Micrococcales</taxon>
        <taxon>Ornithinimicrobiaceae</taxon>
        <taxon>Ornithinimicrobium</taxon>
    </lineage>
</organism>
<keyword evidence="4" id="KW-0645">Protease</keyword>
<protein>
    <submittedName>
        <fullName evidence="13">Peptidase</fullName>
    </submittedName>
</protein>
<evidence type="ECO:0000256" key="7">
    <source>
        <dbReference type="ARBA" id="ARBA00022833"/>
    </source>
</evidence>
<evidence type="ECO:0000256" key="5">
    <source>
        <dbReference type="ARBA" id="ARBA00022692"/>
    </source>
</evidence>
<accession>A0A917BNH4</accession>
<dbReference type="Pfam" id="PF02163">
    <property type="entry name" value="Peptidase_M50"/>
    <property type="match status" value="1"/>
</dbReference>
<gene>
    <name evidence="13" type="ORF">GCM10011366_17340</name>
</gene>
<evidence type="ECO:0000256" key="2">
    <source>
        <dbReference type="ARBA" id="ARBA00004141"/>
    </source>
</evidence>
<evidence type="ECO:0000256" key="1">
    <source>
        <dbReference type="ARBA" id="ARBA00001947"/>
    </source>
</evidence>
<dbReference type="EMBL" id="BMEM01000002">
    <property type="protein sequence ID" value="GGF49989.1"/>
    <property type="molecule type" value="Genomic_DNA"/>
</dbReference>
<dbReference type="InterPro" id="IPR004387">
    <property type="entry name" value="Pept_M50_Zn"/>
</dbReference>
<dbReference type="CDD" id="cd06163">
    <property type="entry name" value="S2P-M50_PDZ_RseP-like"/>
    <property type="match status" value="1"/>
</dbReference>
<dbReference type="PROSITE" id="PS50106">
    <property type="entry name" value="PDZ"/>
    <property type="match status" value="1"/>
</dbReference>
<evidence type="ECO:0000256" key="11">
    <source>
        <dbReference type="SAM" id="Phobius"/>
    </source>
</evidence>
<evidence type="ECO:0000256" key="6">
    <source>
        <dbReference type="ARBA" id="ARBA00022801"/>
    </source>
</evidence>
<keyword evidence="10 11" id="KW-0472">Membrane</keyword>
<feature type="domain" description="PDZ" evidence="12">
    <location>
        <begin position="178"/>
        <end position="228"/>
    </location>
</feature>
<evidence type="ECO:0000256" key="4">
    <source>
        <dbReference type="ARBA" id="ARBA00022670"/>
    </source>
</evidence>
<comment type="cofactor">
    <cofactor evidence="1">
        <name>Zn(2+)</name>
        <dbReference type="ChEBI" id="CHEBI:29105"/>
    </cofactor>
</comment>
<keyword evidence="5 11" id="KW-0812">Transmembrane</keyword>
<proteinExistence type="inferred from homology"/>
<sequence length="439" mass="46155">MLLYVLGVLVIAVGIAVSIALHEVGHLVPAKIFGVKVPQYMVGFGPTLWSTRRGETEYGIKAIPLGGYVRMIGMFPPRAQDGGRLRRATSNPVQQMIEQARQDSLDEVGPGDEDRVFYRLPVWQRLVVMAGGPLMNLAISVVLMTLILTVHGIGTNVPTVSAVAQCAPADVTDDNCAGQPASPAVRAGFQVGDTILAVDGTPVTGWADTTYAIQNAGEQATFLVERDGRELTLTADLVMRERPLVQPDGTVTVDAQGEPVLGPVGFLGASPTFVYEPQPVTAVPGVVGDMFTGTARVIFTLPQRMVDVAQAAFGTEERDAEGPMSVVGVGRVAGEVTSGDVLGGTLGERLWIVLALIASLNMALFVFNLVPLLPLDGGHIAGALWEGLKKAWARVRGLPVPGPVDTAKALPVAYAVAVGLLGMTALLIYADIVRPVSLG</sequence>
<dbReference type="InterPro" id="IPR008915">
    <property type="entry name" value="Peptidase_M50"/>
</dbReference>
<evidence type="ECO:0000256" key="9">
    <source>
        <dbReference type="ARBA" id="ARBA00023049"/>
    </source>
</evidence>
<dbReference type="InterPro" id="IPR001478">
    <property type="entry name" value="PDZ"/>
</dbReference>
<evidence type="ECO:0000256" key="10">
    <source>
        <dbReference type="ARBA" id="ARBA00023136"/>
    </source>
</evidence>
<comment type="similarity">
    <text evidence="3">Belongs to the peptidase M50B family.</text>
</comment>
<evidence type="ECO:0000256" key="3">
    <source>
        <dbReference type="ARBA" id="ARBA00007931"/>
    </source>
</evidence>
<dbReference type="Pfam" id="PF17820">
    <property type="entry name" value="PDZ_6"/>
    <property type="match status" value="1"/>
</dbReference>
<keyword evidence="8 11" id="KW-1133">Transmembrane helix</keyword>
<dbReference type="AlphaFoldDB" id="A0A917BNH4"/>
<evidence type="ECO:0000256" key="8">
    <source>
        <dbReference type="ARBA" id="ARBA00022989"/>
    </source>
</evidence>
<evidence type="ECO:0000313" key="13">
    <source>
        <dbReference type="EMBL" id="GGF49989.1"/>
    </source>
</evidence>
<dbReference type="InterPro" id="IPR041489">
    <property type="entry name" value="PDZ_6"/>
</dbReference>
<reference evidence="13" key="1">
    <citation type="journal article" date="2014" name="Int. J. Syst. Evol. Microbiol.">
        <title>Complete genome sequence of Corynebacterium casei LMG S-19264T (=DSM 44701T), isolated from a smear-ripened cheese.</title>
        <authorList>
            <consortium name="US DOE Joint Genome Institute (JGI-PGF)"/>
            <person name="Walter F."/>
            <person name="Albersmeier A."/>
            <person name="Kalinowski J."/>
            <person name="Ruckert C."/>
        </authorList>
    </citation>
    <scope>NUCLEOTIDE SEQUENCE</scope>
    <source>
        <strain evidence="13">CGMCC 1.12160</strain>
    </source>
</reference>
<dbReference type="PANTHER" id="PTHR42837">
    <property type="entry name" value="REGULATOR OF SIGMA-E PROTEASE RSEP"/>
    <property type="match status" value="1"/>
</dbReference>